<evidence type="ECO:0000256" key="1">
    <source>
        <dbReference type="ARBA" id="ARBA00006484"/>
    </source>
</evidence>
<dbReference type="PANTHER" id="PTHR44196">
    <property type="entry name" value="DEHYDROGENASE/REDUCTASE SDR FAMILY MEMBER 7B"/>
    <property type="match status" value="1"/>
</dbReference>
<dbReference type="SUPFAM" id="SSF51735">
    <property type="entry name" value="NAD(P)-binding Rossmann-fold domains"/>
    <property type="match status" value="1"/>
</dbReference>
<dbReference type="eggNOG" id="COG0300">
    <property type="taxonomic scope" value="Bacteria"/>
</dbReference>
<proteinExistence type="inferred from homology"/>
<dbReference type="Proteomes" id="UP000184192">
    <property type="component" value="Unassembled WGS sequence"/>
</dbReference>
<dbReference type="Gene3D" id="3.40.50.720">
    <property type="entry name" value="NAD(P)-binding Rossmann-like Domain"/>
    <property type="match status" value="1"/>
</dbReference>
<evidence type="ECO:0000256" key="2">
    <source>
        <dbReference type="ARBA" id="ARBA00023002"/>
    </source>
</evidence>
<dbReference type="GeneID" id="92714125"/>
<dbReference type="PRINTS" id="PR00081">
    <property type="entry name" value="GDHRDH"/>
</dbReference>
<dbReference type="AlphaFoldDB" id="A0A1M6K037"/>
<keyword evidence="2" id="KW-0560">Oxidoreductase</keyword>
<dbReference type="RefSeq" id="WP_025832901.1">
    <property type="nucleotide sequence ID" value="NZ_FQZN01000033.1"/>
</dbReference>
<reference evidence="4" key="1">
    <citation type="submission" date="2016-11" db="EMBL/GenBank/DDBJ databases">
        <authorList>
            <person name="Varghese N."/>
            <person name="Submissions S."/>
        </authorList>
    </citation>
    <scope>NUCLEOTIDE SEQUENCE [LARGE SCALE GENOMIC DNA]</scope>
    <source>
        <strain evidence="4">DSM 26884</strain>
    </source>
</reference>
<evidence type="ECO:0000313" key="4">
    <source>
        <dbReference type="Proteomes" id="UP000184192"/>
    </source>
</evidence>
<dbReference type="GO" id="GO:0016020">
    <property type="term" value="C:membrane"/>
    <property type="evidence" value="ECO:0007669"/>
    <property type="project" value="TreeGrafter"/>
</dbReference>
<dbReference type="PANTHER" id="PTHR44196:SF3">
    <property type="entry name" value="SHORT CHAIN DEHYDROGENASE FAMILY PROTEIN"/>
    <property type="match status" value="1"/>
</dbReference>
<accession>A0A1M6K037</accession>
<dbReference type="Pfam" id="PF00106">
    <property type="entry name" value="adh_short"/>
    <property type="match status" value="1"/>
</dbReference>
<dbReference type="GO" id="GO:0016491">
    <property type="term" value="F:oxidoreductase activity"/>
    <property type="evidence" value="ECO:0007669"/>
    <property type="project" value="UniProtKB-KW"/>
</dbReference>
<sequence length="241" mass="26973">MKRAIIIGATSGIGEEVARLLVQQGWHIGIAGRREEALKNLQATALRQIEIQRLDVTETDAPTQLETLIRKLGGMDLFFLSSGIGSQNPDLLPEIELNTARTNVEGFTRMVTSAFNYFKARGEGHIAVISSIAGTKGLGIAPAYSATKRFQNTYIDALAQLARMQHLNIHFTDIRPGFVATDLLKSGKFPMLMQAGQVATSIVRALNRKQRVVVIDGRYRVLVFFWRMIPRWLWERLPIKN</sequence>
<name>A0A1M6K037_9BACE</name>
<evidence type="ECO:0000313" key="3">
    <source>
        <dbReference type="EMBL" id="SHJ52335.1"/>
    </source>
</evidence>
<comment type="similarity">
    <text evidence="1">Belongs to the short-chain dehydrogenases/reductases (SDR) family.</text>
</comment>
<dbReference type="InterPro" id="IPR002347">
    <property type="entry name" value="SDR_fam"/>
</dbReference>
<dbReference type="InterPro" id="IPR036291">
    <property type="entry name" value="NAD(P)-bd_dom_sf"/>
</dbReference>
<protein>
    <submittedName>
        <fullName evidence="3">Short-chain dehydrogenase</fullName>
    </submittedName>
</protein>
<organism evidence="3 4">
    <name type="scientific">Bacteroides stercorirosoris</name>
    <dbReference type="NCBI Taxonomy" id="871324"/>
    <lineage>
        <taxon>Bacteria</taxon>
        <taxon>Pseudomonadati</taxon>
        <taxon>Bacteroidota</taxon>
        <taxon>Bacteroidia</taxon>
        <taxon>Bacteroidales</taxon>
        <taxon>Bacteroidaceae</taxon>
        <taxon>Bacteroides</taxon>
    </lineage>
</organism>
<dbReference type="EMBL" id="FQZN01000033">
    <property type="protein sequence ID" value="SHJ52335.1"/>
    <property type="molecule type" value="Genomic_DNA"/>
</dbReference>
<keyword evidence="4" id="KW-1185">Reference proteome</keyword>
<gene>
    <name evidence="3" type="ORF">SAMN05444350_13346</name>
</gene>